<dbReference type="Pfam" id="PF13499">
    <property type="entry name" value="EF-hand_7"/>
    <property type="match status" value="1"/>
</dbReference>
<keyword evidence="4" id="KW-1185">Reference proteome</keyword>
<dbReference type="GO" id="GO:0005509">
    <property type="term" value="F:calcium ion binding"/>
    <property type="evidence" value="ECO:0007669"/>
    <property type="project" value="InterPro"/>
</dbReference>
<dbReference type="PROSITE" id="PS50222">
    <property type="entry name" value="EF_HAND_2"/>
    <property type="match status" value="2"/>
</dbReference>
<evidence type="ECO:0000313" key="4">
    <source>
        <dbReference type="Proteomes" id="UP000281553"/>
    </source>
</evidence>
<dbReference type="SMART" id="SM00054">
    <property type="entry name" value="EFh"/>
    <property type="match status" value="2"/>
</dbReference>
<feature type="region of interest" description="Disordered" evidence="1">
    <location>
        <begin position="112"/>
        <end position="148"/>
    </location>
</feature>
<feature type="domain" description="EF-hand" evidence="2">
    <location>
        <begin position="52"/>
        <end position="87"/>
    </location>
</feature>
<sequence length="148" mass="16567">MQLDTETLQEVFNALDTEHKGHITVEQFTKALEQFYSSSVPNADVNSSMHRKNSLNVKNIVNALDPEKDGIISFEDFKSAFQDYFSSDDPKSPKRKNMTLKLMGRSVSINPEDYVLNQSEGENDLRTEDSGFLETGGPEPSLVSPDFG</sequence>
<proteinExistence type="predicted"/>
<dbReference type="Proteomes" id="UP000281553">
    <property type="component" value="Unassembled WGS sequence"/>
</dbReference>
<evidence type="ECO:0000313" key="3">
    <source>
        <dbReference type="EMBL" id="VDN10676.1"/>
    </source>
</evidence>
<protein>
    <recommendedName>
        <fullName evidence="2">EF-hand domain-containing protein</fullName>
    </recommendedName>
</protein>
<dbReference type="SUPFAM" id="SSF47473">
    <property type="entry name" value="EF-hand"/>
    <property type="match status" value="1"/>
</dbReference>
<dbReference type="AlphaFoldDB" id="A0A3P7NYL7"/>
<dbReference type="InterPro" id="IPR011992">
    <property type="entry name" value="EF-hand-dom_pair"/>
</dbReference>
<evidence type="ECO:0000259" key="2">
    <source>
        <dbReference type="PROSITE" id="PS50222"/>
    </source>
</evidence>
<accession>A0A3P7NYL7</accession>
<dbReference type="EMBL" id="UYRU01049700">
    <property type="protein sequence ID" value="VDN10676.1"/>
    <property type="molecule type" value="Genomic_DNA"/>
</dbReference>
<feature type="domain" description="EF-hand" evidence="2">
    <location>
        <begin position="3"/>
        <end position="38"/>
    </location>
</feature>
<dbReference type="OrthoDB" id="418358at2759"/>
<evidence type="ECO:0000256" key="1">
    <source>
        <dbReference type="SAM" id="MobiDB-lite"/>
    </source>
</evidence>
<dbReference type="InterPro" id="IPR002048">
    <property type="entry name" value="EF_hand_dom"/>
</dbReference>
<dbReference type="Gene3D" id="1.10.238.10">
    <property type="entry name" value="EF-hand"/>
    <property type="match status" value="1"/>
</dbReference>
<organism evidence="3 4">
    <name type="scientific">Dibothriocephalus latus</name>
    <name type="common">Fish tapeworm</name>
    <name type="synonym">Diphyllobothrium latum</name>
    <dbReference type="NCBI Taxonomy" id="60516"/>
    <lineage>
        <taxon>Eukaryota</taxon>
        <taxon>Metazoa</taxon>
        <taxon>Spiralia</taxon>
        <taxon>Lophotrochozoa</taxon>
        <taxon>Platyhelminthes</taxon>
        <taxon>Cestoda</taxon>
        <taxon>Eucestoda</taxon>
        <taxon>Diphyllobothriidea</taxon>
        <taxon>Diphyllobothriidae</taxon>
        <taxon>Dibothriocephalus</taxon>
    </lineage>
</organism>
<gene>
    <name evidence="3" type="ORF">DILT_LOCUS6507</name>
</gene>
<reference evidence="3 4" key="1">
    <citation type="submission" date="2018-11" db="EMBL/GenBank/DDBJ databases">
        <authorList>
            <consortium name="Pathogen Informatics"/>
        </authorList>
    </citation>
    <scope>NUCLEOTIDE SEQUENCE [LARGE SCALE GENOMIC DNA]</scope>
</reference>
<name>A0A3P7NYL7_DIBLA</name>